<name>A0A9D4SAS4_DREPO</name>
<evidence type="ECO:0000256" key="1">
    <source>
        <dbReference type="SAM" id="MobiDB-lite"/>
    </source>
</evidence>
<organism evidence="3 4">
    <name type="scientific">Dreissena polymorpha</name>
    <name type="common">Zebra mussel</name>
    <name type="synonym">Mytilus polymorpha</name>
    <dbReference type="NCBI Taxonomy" id="45954"/>
    <lineage>
        <taxon>Eukaryota</taxon>
        <taxon>Metazoa</taxon>
        <taxon>Spiralia</taxon>
        <taxon>Lophotrochozoa</taxon>
        <taxon>Mollusca</taxon>
        <taxon>Bivalvia</taxon>
        <taxon>Autobranchia</taxon>
        <taxon>Heteroconchia</taxon>
        <taxon>Euheterodonta</taxon>
        <taxon>Imparidentia</taxon>
        <taxon>Neoheterodontei</taxon>
        <taxon>Myida</taxon>
        <taxon>Dreissenoidea</taxon>
        <taxon>Dreissenidae</taxon>
        <taxon>Dreissena</taxon>
    </lineage>
</organism>
<dbReference type="Proteomes" id="UP000828390">
    <property type="component" value="Unassembled WGS sequence"/>
</dbReference>
<accession>A0A9D4SAS4</accession>
<keyword evidence="2" id="KW-0812">Transmembrane</keyword>
<feature type="region of interest" description="Disordered" evidence="1">
    <location>
        <begin position="1"/>
        <end position="39"/>
    </location>
</feature>
<reference evidence="3" key="2">
    <citation type="submission" date="2020-11" db="EMBL/GenBank/DDBJ databases">
        <authorList>
            <person name="McCartney M.A."/>
            <person name="Auch B."/>
            <person name="Kono T."/>
            <person name="Mallez S."/>
            <person name="Becker A."/>
            <person name="Gohl D.M."/>
            <person name="Silverstein K.A.T."/>
            <person name="Koren S."/>
            <person name="Bechman K.B."/>
            <person name="Herman A."/>
            <person name="Abrahante J.E."/>
            <person name="Garbe J."/>
        </authorList>
    </citation>
    <scope>NUCLEOTIDE SEQUENCE</scope>
    <source>
        <strain evidence="3">Duluth1</strain>
        <tissue evidence="3">Whole animal</tissue>
    </source>
</reference>
<keyword evidence="2" id="KW-1133">Transmembrane helix</keyword>
<dbReference type="AlphaFoldDB" id="A0A9D4SAS4"/>
<gene>
    <name evidence="3" type="ORF">DPMN_022405</name>
</gene>
<feature type="compositionally biased region" description="Polar residues" evidence="1">
    <location>
        <begin position="1"/>
        <end position="10"/>
    </location>
</feature>
<keyword evidence="2" id="KW-0472">Membrane</keyword>
<comment type="caution">
    <text evidence="3">The sequence shown here is derived from an EMBL/GenBank/DDBJ whole genome shotgun (WGS) entry which is preliminary data.</text>
</comment>
<evidence type="ECO:0000313" key="3">
    <source>
        <dbReference type="EMBL" id="KAH3898186.1"/>
    </source>
</evidence>
<protein>
    <submittedName>
        <fullName evidence="3">Uncharacterized protein</fullName>
    </submittedName>
</protein>
<evidence type="ECO:0000256" key="2">
    <source>
        <dbReference type="SAM" id="Phobius"/>
    </source>
</evidence>
<evidence type="ECO:0000313" key="4">
    <source>
        <dbReference type="Proteomes" id="UP000828390"/>
    </source>
</evidence>
<proteinExistence type="predicted"/>
<dbReference type="EMBL" id="JAIWYP010000001">
    <property type="protein sequence ID" value="KAH3898186.1"/>
    <property type="molecule type" value="Genomic_DNA"/>
</dbReference>
<sequence>MPNVVNSTLQDGEVSVDENDEKTVAYPWESSNEKLDSTTKIGGSDVSGVEHVGQKWKLQIKDVLDNKKNEKLFKSEHEIELDNTANQTNQIDIKSKPENPKGDTITEQASFTETAHNSFTSIQIGNETTKLAITNDISDNTNKAPELKLSPRSTSSSKYEMDFSEVVMPPKVQEKADVFTPEDSWIRVAIPFLPLGVAIVCLLMNIVLPGSGNGKLFLNMKRAL</sequence>
<feature type="transmembrane region" description="Helical" evidence="2">
    <location>
        <begin position="185"/>
        <end position="208"/>
    </location>
</feature>
<keyword evidence="4" id="KW-1185">Reference proteome</keyword>
<reference evidence="3" key="1">
    <citation type="journal article" date="2019" name="bioRxiv">
        <title>The Genome of the Zebra Mussel, Dreissena polymorpha: A Resource for Invasive Species Research.</title>
        <authorList>
            <person name="McCartney M.A."/>
            <person name="Auch B."/>
            <person name="Kono T."/>
            <person name="Mallez S."/>
            <person name="Zhang Y."/>
            <person name="Obille A."/>
            <person name="Becker A."/>
            <person name="Abrahante J.E."/>
            <person name="Garbe J."/>
            <person name="Badalamenti J.P."/>
            <person name="Herman A."/>
            <person name="Mangelson H."/>
            <person name="Liachko I."/>
            <person name="Sullivan S."/>
            <person name="Sone E.D."/>
            <person name="Koren S."/>
            <person name="Silverstein K.A.T."/>
            <person name="Beckman K.B."/>
            <person name="Gohl D.M."/>
        </authorList>
    </citation>
    <scope>NUCLEOTIDE SEQUENCE</scope>
    <source>
        <strain evidence="3">Duluth1</strain>
        <tissue evidence="3">Whole animal</tissue>
    </source>
</reference>